<dbReference type="InterPro" id="IPR013197">
    <property type="entry name" value="RNA_pol_III_RPC82-rel_HTH"/>
</dbReference>
<dbReference type="GeneID" id="19464686"/>
<dbReference type="RefSeq" id="XP_008077112.1">
    <property type="nucleotide sequence ID" value="XM_008078921.1"/>
</dbReference>
<dbReference type="InterPro" id="IPR008806">
    <property type="entry name" value="RNA_pol_III_Rpc82_C"/>
</dbReference>
<dbReference type="GO" id="GO:0005666">
    <property type="term" value="C:RNA polymerase III complex"/>
    <property type="evidence" value="ECO:0007669"/>
    <property type="project" value="UniProtKB-UniRule"/>
</dbReference>
<dbReference type="InterPro" id="IPR039748">
    <property type="entry name" value="RPC3"/>
</dbReference>
<evidence type="ECO:0000256" key="8">
    <source>
        <dbReference type="ARBA" id="ARBA00025127"/>
    </source>
</evidence>
<dbReference type="Gene3D" id="1.10.10.10">
    <property type="entry name" value="Winged helix-like DNA-binding domain superfamily/Winged helix DNA-binding domain"/>
    <property type="match status" value="2"/>
</dbReference>
<feature type="domain" description="RNA polymerase III subunit RPC82-related helix-turn-helix" evidence="12">
    <location>
        <begin position="9"/>
        <end position="68"/>
    </location>
</feature>
<feature type="region of interest" description="Disordered" evidence="10">
    <location>
        <begin position="142"/>
        <end position="169"/>
    </location>
</feature>
<proteinExistence type="inferred from homology"/>
<feature type="compositionally biased region" description="Basic and acidic residues" evidence="10">
    <location>
        <begin position="466"/>
        <end position="483"/>
    </location>
</feature>
<evidence type="ECO:0000256" key="5">
    <source>
        <dbReference type="ARBA" id="ARBA00022478"/>
    </source>
</evidence>
<gene>
    <name evidence="14" type="ORF">GLAREA_05632</name>
</gene>
<evidence type="ECO:0000256" key="7">
    <source>
        <dbReference type="ARBA" id="ARBA00023242"/>
    </source>
</evidence>
<protein>
    <recommendedName>
        <fullName evidence="4 9">DNA-directed RNA polymerase III subunit RPC3</fullName>
        <shortName evidence="9">RNA polymerase III subunit C3</shortName>
    </recommendedName>
</protein>
<dbReference type="Pfam" id="PF22536">
    <property type="entry name" value="WHD_POLR3C"/>
    <property type="match status" value="1"/>
</dbReference>
<dbReference type="SUPFAM" id="SSF46785">
    <property type="entry name" value="Winged helix' DNA-binding domain"/>
    <property type="match status" value="1"/>
</dbReference>
<evidence type="ECO:0000256" key="4">
    <source>
        <dbReference type="ARBA" id="ARBA00016689"/>
    </source>
</evidence>
<dbReference type="OMA" id="KHRFVRH"/>
<keyword evidence="15" id="KW-1185">Reference proteome</keyword>
<dbReference type="GO" id="GO:0006351">
    <property type="term" value="P:DNA-templated transcription"/>
    <property type="evidence" value="ECO:0007669"/>
    <property type="project" value="InterPro"/>
</dbReference>
<keyword evidence="14" id="KW-0238">DNA-binding</keyword>
<comment type="subunit">
    <text evidence="3 9">Component of the RNA polymerase III (Pol III) complex consisting of 17 subunits.</text>
</comment>
<evidence type="ECO:0000259" key="12">
    <source>
        <dbReference type="Pfam" id="PF08221"/>
    </source>
</evidence>
<dbReference type="InterPro" id="IPR036388">
    <property type="entry name" value="WH-like_DNA-bd_sf"/>
</dbReference>
<dbReference type="Proteomes" id="UP000016922">
    <property type="component" value="Unassembled WGS sequence"/>
</dbReference>
<feature type="region of interest" description="Disordered" evidence="10">
    <location>
        <begin position="403"/>
        <end position="483"/>
    </location>
</feature>
<dbReference type="Pfam" id="PF08221">
    <property type="entry name" value="HTH_9"/>
    <property type="match status" value="1"/>
</dbReference>
<comment type="similarity">
    <text evidence="2 9">Belongs to the RNA polymerase beta chain family.</text>
</comment>
<evidence type="ECO:0000256" key="6">
    <source>
        <dbReference type="ARBA" id="ARBA00023163"/>
    </source>
</evidence>
<reference evidence="14 15" key="1">
    <citation type="journal article" date="2013" name="BMC Genomics">
        <title>Genomics-driven discovery of the pneumocandin biosynthetic gene cluster in the fungus Glarea lozoyensis.</title>
        <authorList>
            <person name="Chen L."/>
            <person name="Yue Q."/>
            <person name="Zhang X."/>
            <person name="Xiang M."/>
            <person name="Wang C."/>
            <person name="Li S."/>
            <person name="Che Y."/>
            <person name="Ortiz-Lopez F.J."/>
            <person name="Bills G.F."/>
            <person name="Liu X."/>
            <person name="An Z."/>
        </authorList>
    </citation>
    <scope>NUCLEOTIDE SEQUENCE [LARGE SCALE GENOMIC DNA]</scope>
    <source>
        <strain evidence="15">ATCC 20868 / MF5171</strain>
    </source>
</reference>
<dbReference type="PANTHER" id="PTHR12949:SF0">
    <property type="entry name" value="DNA-DIRECTED RNA POLYMERASE III SUBUNIT RPC3"/>
    <property type="match status" value="1"/>
</dbReference>
<dbReference type="InterPro" id="IPR036390">
    <property type="entry name" value="WH_DNA-bd_sf"/>
</dbReference>
<feature type="compositionally biased region" description="Polar residues" evidence="10">
    <location>
        <begin position="421"/>
        <end position="430"/>
    </location>
</feature>
<evidence type="ECO:0000259" key="13">
    <source>
        <dbReference type="Pfam" id="PF22536"/>
    </source>
</evidence>
<dbReference type="PANTHER" id="PTHR12949">
    <property type="entry name" value="RNA POLYMERASE III DNA DIRECTED -RELATED"/>
    <property type="match status" value="1"/>
</dbReference>
<keyword evidence="5 9" id="KW-0240">DNA-directed RNA polymerase</keyword>
<organism evidence="14 15">
    <name type="scientific">Glarea lozoyensis (strain ATCC 20868 / MF5171)</name>
    <dbReference type="NCBI Taxonomy" id="1116229"/>
    <lineage>
        <taxon>Eukaryota</taxon>
        <taxon>Fungi</taxon>
        <taxon>Dikarya</taxon>
        <taxon>Ascomycota</taxon>
        <taxon>Pezizomycotina</taxon>
        <taxon>Leotiomycetes</taxon>
        <taxon>Helotiales</taxon>
        <taxon>Helotiaceae</taxon>
        <taxon>Glarea</taxon>
    </lineage>
</organism>
<dbReference type="InterPro" id="IPR055207">
    <property type="entry name" value="POLR3C_WHD"/>
</dbReference>
<dbReference type="Pfam" id="PF05645">
    <property type="entry name" value="RNA_pol_Rpc82"/>
    <property type="match status" value="1"/>
</dbReference>
<keyword evidence="6 9" id="KW-0804">Transcription</keyword>
<evidence type="ECO:0000256" key="2">
    <source>
        <dbReference type="ARBA" id="ARBA00006835"/>
    </source>
</evidence>
<comment type="subcellular location">
    <subcellularLocation>
        <location evidence="1 9">Nucleus</location>
    </subcellularLocation>
</comment>
<feature type="compositionally biased region" description="Acidic residues" evidence="10">
    <location>
        <begin position="152"/>
        <end position="164"/>
    </location>
</feature>
<name>S3DGQ1_GLAL2</name>
<evidence type="ECO:0000259" key="11">
    <source>
        <dbReference type="Pfam" id="PF05645"/>
    </source>
</evidence>
<dbReference type="AlphaFoldDB" id="S3DGQ1"/>
<feature type="region of interest" description="Disordered" evidence="10">
    <location>
        <begin position="255"/>
        <end position="296"/>
    </location>
</feature>
<feature type="domain" description="RNA polymerase III Rpc82 C -terminal" evidence="11">
    <location>
        <begin position="192"/>
        <end position="524"/>
    </location>
</feature>
<feature type="domain" description="DNA-directed RNA polymerase III subunit RPC3 winged-helix" evidence="13">
    <location>
        <begin position="531"/>
        <end position="606"/>
    </location>
</feature>
<dbReference type="OrthoDB" id="272392at2759"/>
<keyword evidence="7 9" id="KW-0539">Nucleus</keyword>
<feature type="compositionally biased region" description="Basic and acidic residues" evidence="10">
    <location>
        <begin position="142"/>
        <end position="151"/>
    </location>
</feature>
<dbReference type="eggNOG" id="KOG2587">
    <property type="taxonomic scope" value="Eukaryota"/>
</dbReference>
<accession>S3DGQ1</accession>
<evidence type="ECO:0000256" key="3">
    <source>
        <dbReference type="ARBA" id="ARBA00011206"/>
    </source>
</evidence>
<sequence>MSQSQCMVELCALLVHETYGELASRIFTILLRRGRLPIPTLARHTRLTPKQLRHGLVVLVQQNLIYHHTDSVTGVTHYEANYNAAYALLRSGKIMSFVETRHGVLAREIVHNLLLLGHTKISDLLDAYEAQKKEQFRLAQLAREEAQRQQEEEQEEAAQSDENGDLNGVTEIRSDTQIPDPISASSGQIHTALARLFNAGLIERVVDSMFRSPADIQDELEKELARESSGGVRTAKQKIEIANRLKHKIRDLRREGTEWRPHPRKRPFNGDHANGVNGASKRRRLSSGAANGESNYEDDGSYLDADLVIRVNYEKCTVILRNAQLVELAKHKIGKTTSQIYAQFLNLLEPRLARCRPDIDSEEDSGPTATIEQIAATLDKNVDPGFGIGKLSSARADNVKVEKLHQPRKNGVSAPDVKDSGNINGYSNGVNGNGHAVNIDDHSEEESDDPIGHSPVRTTKRQKVTFQDEHVSRHAGPEEKASRVREVRNHIELLQHNDCPFLYKSALNGGGGYSVNFETLIEYMREAETDQLLLDMFGDKALRMVRIFKKYGKIDEKALEKAALIKQKDVRTKLAEMQMAGIVEIQEVPKDANRNNGNTRTIFLWFYDCDRVLQVLVDRVLKAMSRLLQRLAHERRGAQTILELIERSDLRHADPEAYLEPHQYKDLQNIRRKEAMLMGQVGRLDELIGIFRDY</sequence>
<comment type="function">
    <text evidence="8 9">DNA-dependent RNA polymerase catalyzes the transcription of DNA into RNA using the four ribonucleoside triphosphates as substrates. Specific core component of RNA polymerase III which synthesizes small RNAs, such as 5S rRNA and tRNAs.</text>
</comment>
<dbReference type="STRING" id="1116229.S3DGQ1"/>
<dbReference type="GO" id="GO:0003697">
    <property type="term" value="F:single-stranded DNA binding"/>
    <property type="evidence" value="ECO:0007669"/>
    <property type="project" value="UniProtKB-UniRule"/>
</dbReference>
<dbReference type="HOGENOM" id="CLU_023294_0_0_1"/>
<evidence type="ECO:0000256" key="9">
    <source>
        <dbReference type="RuleBase" id="RU367076"/>
    </source>
</evidence>
<evidence type="ECO:0000313" key="15">
    <source>
        <dbReference type="Proteomes" id="UP000016922"/>
    </source>
</evidence>
<dbReference type="KEGG" id="glz:GLAREA_05632"/>
<evidence type="ECO:0000313" key="14">
    <source>
        <dbReference type="EMBL" id="EPE36294.1"/>
    </source>
</evidence>
<dbReference type="EMBL" id="KE145353">
    <property type="protein sequence ID" value="EPE36294.1"/>
    <property type="molecule type" value="Genomic_DNA"/>
</dbReference>
<evidence type="ECO:0000256" key="10">
    <source>
        <dbReference type="SAM" id="MobiDB-lite"/>
    </source>
</evidence>
<evidence type="ECO:0000256" key="1">
    <source>
        <dbReference type="ARBA" id="ARBA00004123"/>
    </source>
</evidence>